<evidence type="ECO:0000313" key="2">
    <source>
        <dbReference type="EMBL" id="TKA82530.1"/>
    </source>
</evidence>
<dbReference type="Proteomes" id="UP000309340">
    <property type="component" value="Unassembled WGS sequence"/>
</dbReference>
<gene>
    <name evidence="2" type="ORF">B0A55_02290</name>
</gene>
<dbReference type="InterPro" id="IPR038883">
    <property type="entry name" value="AN11006-like"/>
</dbReference>
<dbReference type="Pfam" id="PF04059">
    <property type="entry name" value="RRM_2"/>
    <property type="match status" value="1"/>
</dbReference>
<protein>
    <recommendedName>
        <fullName evidence="1">Mei2-like C-terminal RNA recognition motif domain-containing protein</fullName>
    </recommendedName>
</protein>
<dbReference type="InterPro" id="IPR007201">
    <property type="entry name" value="Mei2-like_Rrm_C"/>
</dbReference>
<organism evidence="2 3">
    <name type="scientific">Friedmanniomyces simplex</name>
    <dbReference type="NCBI Taxonomy" id="329884"/>
    <lineage>
        <taxon>Eukaryota</taxon>
        <taxon>Fungi</taxon>
        <taxon>Dikarya</taxon>
        <taxon>Ascomycota</taxon>
        <taxon>Pezizomycotina</taxon>
        <taxon>Dothideomycetes</taxon>
        <taxon>Dothideomycetidae</taxon>
        <taxon>Mycosphaerellales</taxon>
        <taxon>Teratosphaeriaceae</taxon>
        <taxon>Friedmanniomyces</taxon>
    </lineage>
</organism>
<sequence length="1081" mass="121505">MIHDMSTGPEEGPQRCHLLSIPREIRDNILDMVVTLRTQTGDLKHIDVKTFHFVRRSVRGISWANRRLWSEVQKLFYSRNAFQFTSVRESSRDGFLMSTRSSINAAQSKQGSISVATDPTRTLLCFGVTVSTGYGERQTADDEIGHLPEELDEHHGKDAEGYIMELPRFNLRHLLRHVELVLKLPDDFHKRMSLTEEAPLSSGPSSHHADRASDWLYLVRCCRSALGFKRLRELSVEIRFGESMDETAAGREERLGNQESLEVWVEGQLEEAEIRVHVSKLIAKYVPKDPKDLSVSIEACLSNPAASATVTCMKLSHRSNDPQRQRSCSTANFTTTASHSKINAASSSKPQLCLLLTLLGELIVDILEPIVAASKADGEPRTVEVKHYHSVCSVELGVSTAKTRLKNLTLAPFYNLNYFRSTAVHQKAMNSVLDSMPPTFNPRNAEDFTTDTNIKASIDILYFQGPSSLQQPGSEISGLRKEGSYIELPRITVRSRVKRMELILLLGFSGLKELQIIIRSGHHIYAEAKPSKDMASRLEAWVAGEMMSVDAYGLSDSVTILYDEYEKPISEETGAFLMQRRADHGLKQQQLTDATEHNSTACLLHLPPELRNIIWDQLTKADKGDEERALTLDEMQQATSILFRPRLACKQIGRALKSYIYTHQPLKLTVFDDREYGFEPDAQGFNTPGELTPHGFPVFAYYNTEIPASYPRIPDSDGYNELAELFQSLGWVVDLPPKTIRAQITQLHIELPVPTCTFFGSAGWYDEEATNWLHAVKGLKALGFEGLQWLVLELTVNDGYGNRSLVRRDGAGWQQALKKWVQAKVDAFGVAAEKVEVRIHSTQKRWDIEKLEMIQEPGCRRRNCLHLPTLAPTVKIAARIANILSLTTARSSKTSPTSLKPSQHAAPQVSTAPTRLQACARRVVPCMYDFSYLRIDFEKGTNVGYPFVNFAGRNSSPEWPHIHYMYLLSLESHQSSRYMKGVLDESSCSMYDLSYLRIDFEKGTNVGHAFVNVEKDTNVGCNFINFEKSTNGTNVRYAFGNFEKGTNIGCAFVDFEKGTIAGHAFVNFADPMNITRVATYH</sequence>
<dbReference type="PANTHER" id="PTHR42085">
    <property type="entry name" value="F-BOX DOMAIN-CONTAINING PROTEIN"/>
    <property type="match status" value="1"/>
</dbReference>
<dbReference type="AlphaFoldDB" id="A0A4U0XXL0"/>
<keyword evidence="3" id="KW-1185">Reference proteome</keyword>
<dbReference type="PANTHER" id="PTHR42085:SF2">
    <property type="entry name" value="F-BOX DOMAIN-CONTAINING PROTEIN"/>
    <property type="match status" value="1"/>
</dbReference>
<dbReference type="EMBL" id="NAJQ01000032">
    <property type="protein sequence ID" value="TKA82530.1"/>
    <property type="molecule type" value="Genomic_DNA"/>
</dbReference>
<comment type="caution">
    <text evidence="2">The sequence shown here is derived from an EMBL/GenBank/DDBJ whole genome shotgun (WGS) entry which is preliminary data.</text>
</comment>
<reference evidence="2 3" key="1">
    <citation type="submission" date="2017-03" db="EMBL/GenBank/DDBJ databases">
        <title>Genomes of endolithic fungi from Antarctica.</title>
        <authorList>
            <person name="Coleine C."/>
            <person name="Masonjones S."/>
            <person name="Stajich J.E."/>
        </authorList>
    </citation>
    <scope>NUCLEOTIDE SEQUENCE [LARGE SCALE GENOMIC DNA]</scope>
    <source>
        <strain evidence="2 3">CCFEE 5184</strain>
    </source>
</reference>
<feature type="domain" description="Mei2-like C-terminal RNA recognition motif" evidence="1">
    <location>
        <begin position="977"/>
        <end position="1034"/>
    </location>
</feature>
<evidence type="ECO:0000313" key="3">
    <source>
        <dbReference type="Proteomes" id="UP000309340"/>
    </source>
</evidence>
<accession>A0A4U0XXL0</accession>
<proteinExistence type="predicted"/>
<name>A0A4U0XXL0_9PEZI</name>
<evidence type="ECO:0000259" key="1">
    <source>
        <dbReference type="Pfam" id="PF04059"/>
    </source>
</evidence>